<gene>
    <name evidence="2" type="ORF">E3P99_01385</name>
</gene>
<protein>
    <submittedName>
        <fullName evidence="2">Uncharacterized protein</fullName>
    </submittedName>
</protein>
<evidence type="ECO:0000313" key="2">
    <source>
        <dbReference type="EMBL" id="TIA90831.1"/>
    </source>
</evidence>
<evidence type="ECO:0000313" key="3">
    <source>
        <dbReference type="Proteomes" id="UP000310189"/>
    </source>
</evidence>
<dbReference type="AlphaFoldDB" id="A0A4T0FQR5"/>
<comment type="caution">
    <text evidence="2">The sequence shown here is derived from an EMBL/GenBank/DDBJ whole genome shotgun (WGS) entry which is preliminary data.</text>
</comment>
<feature type="chain" id="PRO_5020601923" evidence="1">
    <location>
        <begin position="21"/>
        <end position="74"/>
    </location>
</feature>
<keyword evidence="3" id="KW-1185">Reference proteome</keyword>
<evidence type="ECO:0000256" key="1">
    <source>
        <dbReference type="SAM" id="SignalP"/>
    </source>
</evidence>
<dbReference type="EMBL" id="SPNW01000016">
    <property type="protein sequence ID" value="TIA90831.1"/>
    <property type="molecule type" value="Genomic_DNA"/>
</dbReference>
<sequence>MNYKIALVAAVAAIASSSQSLPLQAPAHNFVDRTLAFLHARTYNQDAMDAFSRLAAPPSSEYPIAPNAQAPNAP</sequence>
<feature type="signal peptide" evidence="1">
    <location>
        <begin position="1"/>
        <end position="20"/>
    </location>
</feature>
<reference evidence="2 3" key="1">
    <citation type="submission" date="2019-03" db="EMBL/GenBank/DDBJ databases">
        <title>Sequencing 23 genomes of Wallemia ichthyophaga.</title>
        <authorList>
            <person name="Gostincar C."/>
        </authorList>
    </citation>
    <scope>NUCLEOTIDE SEQUENCE [LARGE SCALE GENOMIC DNA]</scope>
    <source>
        <strain evidence="2 3">EXF-5753</strain>
    </source>
</reference>
<organism evidence="2 3">
    <name type="scientific">Wallemia hederae</name>
    <dbReference type="NCBI Taxonomy" id="1540922"/>
    <lineage>
        <taxon>Eukaryota</taxon>
        <taxon>Fungi</taxon>
        <taxon>Dikarya</taxon>
        <taxon>Basidiomycota</taxon>
        <taxon>Wallemiomycotina</taxon>
        <taxon>Wallemiomycetes</taxon>
        <taxon>Wallemiales</taxon>
        <taxon>Wallemiaceae</taxon>
        <taxon>Wallemia</taxon>
    </lineage>
</organism>
<accession>A0A4T0FQR5</accession>
<name>A0A4T0FQR5_9BASI</name>
<keyword evidence="1" id="KW-0732">Signal</keyword>
<dbReference type="Proteomes" id="UP000310189">
    <property type="component" value="Unassembled WGS sequence"/>
</dbReference>
<proteinExistence type="predicted"/>